<protein>
    <submittedName>
        <fullName evidence="2">ABC transporter permease</fullName>
    </submittedName>
</protein>
<keyword evidence="3" id="KW-1185">Reference proteome</keyword>
<dbReference type="EMBL" id="JAPMUA010000005">
    <property type="protein sequence ID" value="MDG3587125.1"/>
    <property type="molecule type" value="Genomic_DNA"/>
</dbReference>
<accession>A0ABT6FV52</accession>
<feature type="transmembrane region" description="Helical" evidence="1">
    <location>
        <begin position="66"/>
        <end position="91"/>
    </location>
</feature>
<feature type="transmembrane region" description="Helical" evidence="1">
    <location>
        <begin position="199"/>
        <end position="216"/>
    </location>
</feature>
<dbReference type="PANTHER" id="PTHR37305">
    <property type="entry name" value="INTEGRAL MEMBRANE PROTEIN-RELATED"/>
    <property type="match status" value="1"/>
</dbReference>
<dbReference type="RefSeq" id="WP_277900613.1">
    <property type="nucleotide sequence ID" value="NZ_JAPMUA010000005.1"/>
</dbReference>
<feature type="transmembrane region" description="Helical" evidence="1">
    <location>
        <begin position="118"/>
        <end position="144"/>
    </location>
</feature>
<sequence>MKDLIIAEVYKLFKQSKTFYAITAILIIEFLVLVSAYYQGSAIIDILLSNLKDTFYFEGNLLNGNLLVYLILNTFWFHLPLILIIVVSGMLTSEYKDNTLQTIMLQPIEKWKFVMSKYIVAIGFTISVVFLTALTAFVFSYVFFGKGDLVIYLGTLNFFNSADAQYRLQMAFLSGTVSMVFFSVASMTIAVIMKETTKTWIIAALFLIVSNVLQKVEINSVWYHKWFFPKLNNAWQLLFYQDIPWQEIYRSNILLMGYIIVFVFMGVGIFNKNDIK</sequence>
<evidence type="ECO:0000313" key="2">
    <source>
        <dbReference type="EMBL" id="MDG3587125.1"/>
    </source>
</evidence>
<organism evidence="2 3">
    <name type="scientific">Galbibacter pacificus</name>
    <dbReference type="NCBI Taxonomy" id="2996052"/>
    <lineage>
        <taxon>Bacteria</taxon>
        <taxon>Pseudomonadati</taxon>
        <taxon>Bacteroidota</taxon>
        <taxon>Flavobacteriia</taxon>
        <taxon>Flavobacteriales</taxon>
        <taxon>Flavobacteriaceae</taxon>
        <taxon>Galbibacter</taxon>
    </lineage>
</organism>
<gene>
    <name evidence="2" type="ORF">OSR52_14720</name>
</gene>
<keyword evidence="1" id="KW-1133">Transmembrane helix</keyword>
<feature type="transmembrane region" description="Helical" evidence="1">
    <location>
        <begin position="20"/>
        <end position="38"/>
    </location>
</feature>
<keyword evidence="1" id="KW-0812">Transmembrane</keyword>
<dbReference type="Proteomes" id="UP001153642">
    <property type="component" value="Unassembled WGS sequence"/>
</dbReference>
<evidence type="ECO:0000256" key="1">
    <source>
        <dbReference type="SAM" id="Phobius"/>
    </source>
</evidence>
<feature type="transmembrane region" description="Helical" evidence="1">
    <location>
        <begin position="170"/>
        <end position="192"/>
    </location>
</feature>
<reference evidence="2" key="1">
    <citation type="submission" date="2022-11" db="EMBL/GenBank/DDBJ databases">
        <title>High-quality draft genome sequence of Galbibacter sp. strain CMA-7.</title>
        <authorList>
            <person name="Wei L."/>
            <person name="Dong C."/>
            <person name="Shao Z."/>
        </authorList>
    </citation>
    <scope>NUCLEOTIDE SEQUENCE</scope>
    <source>
        <strain evidence="2">CMA-7</strain>
    </source>
</reference>
<comment type="caution">
    <text evidence="2">The sequence shown here is derived from an EMBL/GenBank/DDBJ whole genome shotgun (WGS) entry which is preliminary data.</text>
</comment>
<feature type="transmembrane region" description="Helical" evidence="1">
    <location>
        <begin position="248"/>
        <end position="270"/>
    </location>
</feature>
<proteinExistence type="predicted"/>
<dbReference type="PANTHER" id="PTHR37305:SF1">
    <property type="entry name" value="MEMBRANE PROTEIN"/>
    <property type="match status" value="1"/>
</dbReference>
<evidence type="ECO:0000313" key="3">
    <source>
        <dbReference type="Proteomes" id="UP001153642"/>
    </source>
</evidence>
<name>A0ABT6FV52_9FLAO</name>
<keyword evidence="1" id="KW-0472">Membrane</keyword>
<dbReference type="Pfam" id="PF12730">
    <property type="entry name" value="ABC2_membrane_4"/>
    <property type="match status" value="1"/>
</dbReference>